<evidence type="ECO:0000256" key="1">
    <source>
        <dbReference type="ARBA" id="ARBA00009986"/>
    </source>
</evidence>
<protein>
    <submittedName>
        <fullName evidence="4">Aldehyde dehydrogenase family protein</fullName>
    </submittedName>
</protein>
<keyword evidence="5" id="KW-1185">Reference proteome</keyword>
<comment type="caution">
    <text evidence="4">The sequence shown here is derived from an EMBL/GenBank/DDBJ whole genome shotgun (WGS) entry which is preliminary data.</text>
</comment>
<evidence type="ECO:0000256" key="2">
    <source>
        <dbReference type="ARBA" id="ARBA00023002"/>
    </source>
</evidence>
<dbReference type="PANTHER" id="PTHR42804">
    <property type="entry name" value="ALDEHYDE DEHYDROGENASE"/>
    <property type="match status" value="1"/>
</dbReference>
<sequence>MREYTELYIDGAWREPLDGKVIDLTDPATGEVSGRVALGGEADVDLAVAAASRAFPAFSRTTRQERIDLLDRIADEYEQRAEDMAQAVTAELGCPLPLSRSRHVAAGIIQFRAAAQVLKTFAFTEERSTTHIRQEPIGVAALITPWNFPALQPAGKTASALAAGCTVVLKPARLAPYSAVVLAEILEAAGVPAGAFNLVTGRGSVIGNALSSHPDVALVSFTGSGETALQVNAAADQSAKRVATELGGRSPQVIMPDADLDVAAGTALTWLIANTGQICSAPSRTLVPRERLEEFLSVLLPRIESIRIGDPRADDTDMGPLISAEQWQTVQHYIQAGLDEGAHLVTGGLGKPYGLEQGHFVKPTVFIGVTNDMTIAQEEILGPVMSITTYDTVDEAVEIANDIRYGLAGYVTGGDPADAADVGSRIEAGYVIVNNADFDWTAPLGGCKESGNGREWGPECMQEYLETKVVLGSCRPTRDPIGKGQD</sequence>
<dbReference type="InterPro" id="IPR015590">
    <property type="entry name" value="Aldehyde_DH_dom"/>
</dbReference>
<gene>
    <name evidence="4" type="ORF">H1V43_38430</name>
</gene>
<comment type="similarity">
    <text evidence="1">Belongs to the aldehyde dehydrogenase family.</text>
</comment>
<name>A0A7W2D975_9ACTN</name>
<keyword evidence="2" id="KW-0560">Oxidoreductase</keyword>
<dbReference type="InterPro" id="IPR016163">
    <property type="entry name" value="Ald_DH_C"/>
</dbReference>
<dbReference type="RefSeq" id="WP_181868392.1">
    <property type="nucleotide sequence ID" value="NZ_JACEQY010000088.1"/>
</dbReference>
<proteinExistence type="inferred from homology"/>
<dbReference type="SUPFAM" id="SSF53720">
    <property type="entry name" value="ALDH-like"/>
    <property type="match status" value="1"/>
</dbReference>
<organism evidence="4 5">
    <name type="scientific">Streptomyces himalayensis subsp. aureolus</name>
    <dbReference type="NCBI Taxonomy" id="2758039"/>
    <lineage>
        <taxon>Bacteria</taxon>
        <taxon>Bacillati</taxon>
        <taxon>Actinomycetota</taxon>
        <taxon>Actinomycetes</taxon>
        <taxon>Kitasatosporales</taxon>
        <taxon>Streptomycetaceae</taxon>
        <taxon>Streptomyces</taxon>
        <taxon>Streptomyces himalayensis</taxon>
    </lineage>
</organism>
<evidence type="ECO:0000313" key="4">
    <source>
        <dbReference type="EMBL" id="MBA4867065.1"/>
    </source>
</evidence>
<dbReference type="PANTHER" id="PTHR42804:SF1">
    <property type="entry name" value="ALDEHYDE DEHYDROGENASE-RELATED"/>
    <property type="match status" value="1"/>
</dbReference>
<dbReference type="AlphaFoldDB" id="A0A7W2D975"/>
<feature type="domain" description="Aldehyde dehydrogenase" evidence="3">
    <location>
        <begin position="13"/>
        <end position="470"/>
    </location>
</feature>
<dbReference type="InterPro" id="IPR016161">
    <property type="entry name" value="Ald_DH/histidinol_DH"/>
</dbReference>
<dbReference type="InterPro" id="IPR016162">
    <property type="entry name" value="Ald_DH_N"/>
</dbReference>
<dbReference type="CDD" id="cd07138">
    <property type="entry name" value="ALDH_CddD_SSP0762"/>
    <property type="match status" value="1"/>
</dbReference>
<dbReference type="EMBL" id="JACEQY010000088">
    <property type="protein sequence ID" value="MBA4867065.1"/>
    <property type="molecule type" value="Genomic_DNA"/>
</dbReference>
<dbReference type="Gene3D" id="3.40.605.10">
    <property type="entry name" value="Aldehyde Dehydrogenase, Chain A, domain 1"/>
    <property type="match status" value="1"/>
</dbReference>
<accession>A0A7W2D975</accession>
<dbReference type="Proteomes" id="UP000586976">
    <property type="component" value="Unassembled WGS sequence"/>
</dbReference>
<dbReference type="Pfam" id="PF00171">
    <property type="entry name" value="Aldedh"/>
    <property type="match status" value="1"/>
</dbReference>
<evidence type="ECO:0000313" key="5">
    <source>
        <dbReference type="Proteomes" id="UP000586976"/>
    </source>
</evidence>
<dbReference type="FunFam" id="3.40.605.10:FF:000007">
    <property type="entry name" value="NAD/NADP-dependent betaine aldehyde dehydrogenase"/>
    <property type="match status" value="1"/>
</dbReference>
<dbReference type="Gene3D" id="3.40.309.10">
    <property type="entry name" value="Aldehyde Dehydrogenase, Chain A, domain 2"/>
    <property type="match status" value="1"/>
</dbReference>
<evidence type="ECO:0000259" key="3">
    <source>
        <dbReference type="Pfam" id="PF00171"/>
    </source>
</evidence>
<dbReference type="GO" id="GO:0016620">
    <property type="term" value="F:oxidoreductase activity, acting on the aldehyde or oxo group of donors, NAD or NADP as acceptor"/>
    <property type="evidence" value="ECO:0007669"/>
    <property type="project" value="InterPro"/>
</dbReference>
<reference evidence="4 5" key="1">
    <citation type="submission" date="2020-07" db="EMBL/GenBank/DDBJ databases">
        <title>Streptomyces isolated from Indian soil.</title>
        <authorList>
            <person name="Mandal S."/>
            <person name="Maiti P.K."/>
        </authorList>
    </citation>
    <scope>NUCLEOTIDE SEQUENCE [LARGE SCALE GENOMIC DNA]</scope>
    <source>
        <strain evidence="4 5">PSKA54</strain>
    </source>
</reference>